<evidence type="ECO:0000256" key="2">
    <source>
        <dbReference type="SAM" id="MobiDB-lite"/>
    </source>
</evidence>
<dbReference type="PANTHER" id="PTHR12411">
    <property type="entry name" value="CYSTEINE PROTEASE FAMILY C1-RELATED"/>
    <property type="match status" value="1"/>
</dbReference>
<evidence type="ECO:0000256" key="1">
    <source>
        <dbReference type="ARBA" id="ARBA00008455"/>
    </source>
</evidence>
<feature type="region of interest" description="Disordered" evidence="2">
    <location>
        <begin position="54"/>
        <end position="92"/>
    </location>
</feature>
<comment type="caution">
    <text evidence="5">The sequence shown here is derived from an EMBL/GenBank/DDBJ whole genome shotgun (WGS) entry which is preliminary data.</text>
</comment>
<gene>
    <name evidence="5" type="ORF">AACH06_23850</name>
</gene>
<keyword evidence="6" id="KW-1185">Reference proteome</keyword>
<reference evidence="5 6" key="1">
    <citation type="submission" date="2024-04" db="EMBL/GenBank/DDBJ databases">
        <title>Novel species of the genus Ideonella isolated from streams.</title>
        <authorList>
            <person name="Lu H."/>
        </authorList>
    </citation>
    <scope>NUCLEOTIDE SEQUENCE [LARGE SCALE GENOMIC DNA]</scope>
    <source>
        <strain evidence="5 6">DXS29W</strain>
    </source>
</reference>
<evidence type="ECO:0000259" key="4">
    <source>
        <dbReference type="SMART" id="SM00645"/>
    </source>
</evidence>
<feature type="region of interest" description="Disordered" evidence="2">
    <location>
        <begin position="454"/>
        <end position="479"/>
    </location>
</feature>
<feature type="domain" description="Peptidase C1A papain C-terminal" evidence="4">
    <location>
        <begin position="171"/>
        <end position="449"/>
    </location>
</feature>
<comment type="similarity">
    <text evidence="1">Belongs to the peptidase C1 family.</text>
</comment>
<organism evidence="5 6">
    <name type="scientific">Ideonella lacteola</name>
    <dbReference type="NCBI Taxonomy" id="2984193"/>
    <lineage>
        <taxon>Bacteria</taxon>
        <taxon>Pseudomonadati</taxon>
        <taxon>Pseudomonadota</taxon>
        <taxon>Betaproteobacteria</taxon>
        <taxon>Burkholderiales</taxon>
        <taxon>Sphaerotilaceae</taxon>
        <taxon>Ideonella</taxon>
    </lineage>
</organism>
<feature type="chain" id="PRO_5045413230" evidence="3">
    <location>
        <begin position="30"/>
        <end position="517"/>
    </location>
</feature>
<dbReference type="PRINTS" id="PR00705">
    <property type="entry name" value="PAPAIN"/>
</dbReference>
<dbReference type="EMBL" id="JBBUTG010000022">
    <property type="protein sequence ID" value="MEK8033870.1"/>
    <property type="molecule type" value="Genomic_DNA"/>
</dbReference>
<dbReference type="InterPro" id="IPR013128">
    <property type="entry name" value="Peptidase_C1A"/>
</dbReference>
<dbReference type="InterPro" id="IPR000169">
    <property type="entry name" value="Pept_cys_AS"/>
</dbReference>
<proteinExistence type="inferred from homology"/>
<dbReference type="Gene3D" id="3.90.70.10">
    <property type="entry name" value="Cysteine proteinases"/>
    <property type="match status" value="1"/>
</dbReference>
<keyword evidence="3" id="KW-0732">Signal</keyword>
<feature type="signal peptide" evidence="3">
    <location>
        <begin position="1"/>
        <end position="29"/>
    </location>
</feature>
<sequence>MKLTPSFALKGISCHLGMLLALMAHPAIAQNQAPSAAPRPPIGWGNVGAPTLPANNAAAPASPWQSASPLTDRAASRLPGAASPTSAFERARAEHAKRQLDYAIHDGSAMAIPLANLQSLVGHWQSRASAVNTQAQQALERERGEMARLGPQAPLVHGVARDLPRLDRSPTAASFDWRAAGIVTPVDAAGQGNCGSCWAFAAAAALEASHRMRNGKSSSLDISEQELLDCTVASCNGGNSGIVFERALLDGFVAASDYPGYMAVKAPNCQRRDSVGVHVFHAAAWGYVDQRNPLPSVDQLKRALVEHGPLAVALYAGNLFQAYGPDFGSGSSDVFKYGLMVGEVFVEPAGDENGKVQDAYFALDSAGRLHATFEAGKATRPDALMRTPLAVNHAVTLIGWDDRRGAWLVKNSWGRVWGTRAGGAEAGYAWVKYGEGNIGAYAMWVHAGVDGWQSPRERATQPGALTGTAPAQPQARPGVGTQVLTSPAVVTAPAGAASAALLPRATQRLDRGLGLGR</sequence>
<dbReference type="InterPro" id="IPR025660">
    <property type="entry name" value="Pept_his_AS"/>
</dbReference>
<dbReference type="InterPro" id="IPR000668">
    <property type="entry name" value="Peptidase_C1A_C"/>
</dbReference>
<dbReference type="Pfam" id="PF00112">
    <property type="entry name" value="Peptidase_C1"/>
    <property type="match status" value="2"/>
</dbReference>
<evidence type="ECO:0000256" key="3">
    <source>
        <dbReference type="SAM" id="SignalP"/>
    </source>
</evidence>
<dbReference type="Proteomes" id="UP001371218">
    <property type="component" value="Unassembled WGS sequence"/>
</dbReference>
<dbReference type="RefSeq" id="WP_341428296.1">
    <property type="nucleotide sequence ID" value="NZ_JBBUTG010000022.1"/>
</dbReference>
<dbReference type="SUPFAM" id="SSF54001">
    <property type="entry name" value="Cysteine proteinases"/>
    <property type="match status" value="1"/>
</dbReference>
<dbReference type="InterPro" id="IPR039417">
    <property type="entry name" value="Peptidase_C1A_papain-like"/>
</dbReference>
<feature type="compositionally biased region" description="Low complexity" evidence="2">
    <location>
        <begin position="54"/>
        <end position="69"/>
    </location>
</feature>
<dbReference type="CDD" id="cd02248">
    <property type="entry name" value="Peptidase_C1A"/>
    <property type="match status" value="1"/>
</dbReference>
<evidence type="ECO:0000313" key="5">
    <source>
        <dbReference type="EMBL" id="MEK8033870.1"/>
    </source>
</evidence>
<dbReference type="SMART" id="SM00645">
    <property type="entry name" value="Pept_C1"/>
    <property type="match status" value="1"/>
</dbReference>
<protein>
    <submittedName>
        <fullName evidence="5">C1 family peptidase</fullName>
    </submittedName>
</protein>
<dbReference type="PROSITE" id="PS00139">
    <property type="entry name" value="THIOL_PROTEASE_CYS"/>
    <property type="match status" value="1"/>
</dbReference>
<evidence type="ECO:0000313" key="6">
    <source>
        <dbReference type="Proteomes" id="UP001371218"/>
    </source>
</evidence>
<name>A0ABU9BYG2_9BURK</name>
<dbReference type="PROSITE" id="PS00639">
    <property type="entry name" value="THIOL_PROTEASE_HIS"/>
    <property type="match status" value="1"/>
</dbReference>
<dbReference type="InterPro" id="IPR038765">
    <property type="entry name" value="Papain-like_cys_pep_sf"/>
</dbReference>
<accession>A0ABU9BYG2</accession>